<dbReference type="Proteomes" id="UP001203212">
    <property type="component" value="Unassembled WGS sequence"/>
</dbReference>
<evidence type="ECO:0000313" key="3">
    <source>
        <dbReference type="Proteomes" id="UP001203212"/>
    </source>
</evidence>
<keyword evidence="1" id="KW-0812">Transmembrane</keyword>
<proteinExistence type="predicted"/>
<name>A0ABT0L005_9GAMM</name>
<dbReference type="RefSeq" id="WP_188841278.1">
    <property type="nucleotide sequence ID" value="NZ_BMOT01000006.1"/>
</dbReference>
<gene>
    <name evidence="2" type="ORF">L2689_07185</name>
</gene>
<sequence length="124" mass="14620">MLIKPIYELLPYTYIVIGGVSVLLLQQQYAIAAAILVYILGARIYNLRSENRRTDIKRKRREGFLPDWLYGYMPFLYILSAALLYRFYPKDSSALFAICLMTFGTYLLLRRSTYRRHKIPVVRV</sequence>
<organism evidence="2 3">
    <name type="scientific">Shewanella aestuarii</name>
    <dbReference type="NCBI Taxonomy" id="1028752"/>
    <lineage>
        <taxon>Bacteria</taxon>
        <taxon>Pseudomonadati</taxon>
        <taxon>Pseudomonadota</taxon>
        <taxon>Gammaproteobacteria</taxon>
        <taxon>Alteromonadales</taxon>
        <taxon>Shewanellaceae</taxon>
        <taxon>Shewanella</taxon>
    </lineage>
</organism>
<keyword evidence="1" id="KW-1133">Transmembrane helix</keyword>
<evidence type="ECO:0000313" key="2">
    <source>
        <dbReference type="EMBL" id="MCL1117036.1"/>
    </source>
</evidence>
<feature type="transmembrane region" description="Helical" evidence="1">
    <location>
        <begin position="7"/>
        <end position="24"/>
    </location>
</feature>
<comment type="caution">
    <text evidence="2">The sequence shown here is derived from an EMBL/GenBank/DDBJ whole genome shotgun (WGS) entry which is preliminary data.</text>
</comment>
<keyword evidence="3" id="KW-1185">Reference proteome</keyword>
<evidence type="ECO:0000256" key="1">
    <source>
        <dbReference type="SAM" id="Phobius"/>
    </source>
</evidence>
<accession>A0ABT0L005</accession>
<feature type="transmembrane region" description="Helical" evidence="1">
    <location>
        <begin position="93"/>
        <end position="109"/>
    </location>
</feature>
<dbReference type="EMBL" id="JAKILK010000002">
    <property type="protein sequence ID" value="MCL1117036.1"/>
    <property type="molecule type" value="Genomic_DNA"/>
</dbReference>
<feature type="transmembrane region" description="Helical" evidence="1">
    <location>
        <begin position="68"/>
        <end position="87"/>
    </location>
</feature>
<keyword evidence="1" id="KW-0472">Membrane</keyword>
<reference evidence="2 3" key="1">
    <citation type="submission" date="2022-01" db="EMBL/GenBank/DDBJ databases">
        <title>Whole genome-based taxonomy of the Shewanellaceae.</title>
        <authorList>
            <person name="Martin-Rodriguez A.J."/>
        </authorList>
    </citation>
    <scope>NUCLEOTIDE SEQUENCE [LARGE SCALE GENOMIC DNA]</scope>
    <source>
        <strain evidence="2 3">JCM 17801</strain>
    </source>
</reference>
<feature type="transmembrane region" description="Helical" evidence="1">
    <location>
        <begin position="30"/>
        <end position="47"/>
    </location>
</feature>
<protein>
    <submittedName>
        <fullName evidence="2">Uncharacterized protein</fullName>
    </submittedName>
</protein>